<dbReference type="EMBL" id="GL996528">
    <property type="protein sequence ID" value="EGV60103.1"/>
    <property type="molecule type" value="Genomic_DNA"/>
</dbReference>
<feature type="compositionally biased region" description="Polar residues" evidence="3">
    <location>
        <begin position="1"/>
        <end position="25"/>
    </location>
</feature>
<gene>
    <name evidence="5" type="ORF">CANTEDRAFT_95568</name>
</gene>
<dbReference type="InterPro" id="IPR000504">
    <property type="entry name" value="RRM_dom"/>
</dbReference>
<dbReference type="HOGENOM" id="CLU_025000_4_0_1"/>
<dbReference type="InterPro" id="IPR035979">
    <property type="entry name" value="RBD_domain_sf"/>
</dbReference>
<dbReference type="GO" id="GO:0003729">
    <property type="term" value="F:mRNA binding"/>
    <property type="evidence" value="ECO:0007669"/>
    <property type="project" value="InterPro"/>
</dbReference>
<proteinExistence type="predicted"/>
<dbReference type="SMART" id="SM00360">
    <property type="entry name" value="RRM"/>
    <property type="match status" value="3"/>
</dbReference>
<dbReference type="Proteomes" id="UP000000707">
    <property type="component" value="Unassembled WGS sequence"/>
</dbReference>
<reference evidence="5 6" key="1">
    <citation type="journal article" date="2011" name="Proc. Natl. Acad. Sci. U.S.A.">
        <title>Comparative genomics of xylose-fermenting fungi for enhanced biofuel production.</title>
        <authorList>
            <person name="Wohlbach D.J."/>
            <person name="Kuo A."/>
            <person name="Sato T.K."/>
            <person name="Potts K.M."/>
            <person name="Salamov A.A."/>
            <person name="LaButti K.M."/>
            <person name="Sun H."/>
            <person name="Clum A."/>
            <person name="Pangilinan J.L."/>
            <person name="Lindquist E.A."/>
            <person name="Lucas S."/>
            <person name="Lapidus A."/>
            <person name="Jin M."/>
            <person name="Gunawan C."/>
            <person name="Balan V."/>
            <person name="Dale B.E."/>
            <person name="Jeffries T.W."/>
            <person name="Zinkel R."/>
            <person name="Barry K.W."/>
            <person name="Grigoriev I.V."/>
            <person name="Gasch A.P."/>
        </authorList>
    </citation>
    <scope>NUCLEOTIDE SEQUENCE [LARGE SCALE GENOMIC DNA]</scope>
    <source>
        <strain evidence="6">ATCC 10573 / BCRC 21748 / CBS 615 / JCM 9827 / NBRC 10315 / NRRL Y-1498 / VKM Y-70</strain>
    </source>
</reference>
<dbReference type="GO" id="GO:0010494">
    <property type="term" value="C:cytoplasmic stress granule"/>
    <property type="evidence" value="ECO:0007669"/>
    <property type="project" value="TreeGrafter"/>
</dbReference>
<evidence type="ECO:0000256" key="3">
    <source>
        <dbReference type="SAM" id="MobiDB-lite"/>
    </source>
</evidence>
<keyword evidence="1 2" id="KW-0694">RNA-binding</keyword>
<organism evidence="6">
    <name type="scientific">Candida tenuis (strain ATCC 10573 / BCRC 21748 / CBS 615 / JCM 9827 / NBRC 10315 / NRRL Y-1498 / VKM Y-70)</name>
    <name type="common">Yeast</name>
    <name type="synonym">Yamadazyma tenuis</name>
    <dbReference type="NCBI Taxonomy" id="590646"/>
    <lineage>
        <taxon>Eukaryota</taxon>
        <taxon>Fungi</taxon>
        <taxon>Dikarya</taxon>
        <taxon>Ascomycota</taxon>
        <taxon>Saccharomycotina</taxon>
        <taxon>Pichiomycetes</taxon>
        <taxon>Debaryomycetaceae</taxon>
        <taxon>Yamadazyma</taxon>
    </lineage>
</organism>
<dbReference type="InterPro" id="IPR012677">
    <property type="entry name" value="Nucleotide-bd_a/b_plait_sf"/>
</dbReference>
<dbReference type="SUPFAM" id="SSF54928">
    <property type="entry name" value="RNA-binding domain, RBD"/>
    <property type="match status" value="2"/>
</dbReference>
<accession>G3BBX3</accession>
<dbReference type="eggNOG" id="KOG0118">
    <property type="taxonomic scope" value="Eukaryota"/>
</dbReference>
<dbReference type="GO" id="GO:0000184">
    <property type="term" value="P:nuclear-transcribed mRNA catabolic process, nonsense-mediated decay"/>
    <property type="evidence" value="ECO:0007669"/>
    <property type="project" value="TreeGrafter"/>
</dbReference>
<evidence type="ECO:0000259" key="4">
    <source>
        <dbReference type="PROSITE" id="PS50102"/>
    </source>
</evidence>
<sequence length="475" mass="51667">MSTPSIPPSSDTRNPTDSTHPTSTGGDAAGATSVPVASAVHGGRQVSNRILYVAGLDKSIDEAELSKVFGQYGSIKLIKILGDKNKLGFNYAFIEFQEPNSASDALSGLNGKNINDHIIVIKWAYHSSNANSVQSAEPVFNVFVGDLSPEVDDVTLSKAFSQFKSKREAHVMWDMQTSRSRGYGFVTFLDQLDAQMAINSMNGQEVLGRVIRCNWASHKQKPQQPFKKTTPLRTSQPLAHSPILQLPAPEQFSPGQFGSVPFSPVSGQLAQFPNTLGPIHPHAHHPHQVMQMQMPMKAHRISSQVSGPPLHMVGGGTRGPTSSLMSSGMELEPLDEFVRNGSGASAGSGANTTLSGPNDVDMGLEMPLVSPQSYEIVLRQTPAWQTTVYLGNIAHFTRQEELIPLIQGFGYIVDLKFHPEKGCAFVKYDSHERAAMTIVQLAGFNLNGRPLKCGWGKDRPPGPYRNVSQNFIQRP</sequence>
<dbReference type="AlphaFoldDB" id="G3BBX3"/>
<dbReference type="GeneID" id="18250517"/>
<dbReference type="PANTHER" id="PTHR47640">
    <property type="entry name" value="TRNA SELENOCYSTEINE 1-ASSOCIATED PROTEIN 1-RELATED-RELATED"/>
    <property type="match status" value="1"/>
</dbReference>
<dbReference type="PANTHER" id="PTHR47640:SF5">
    <property type="entry name" value="RRM DOMAIN-CONTAINING PROTEIN"/>
    <property type="match status" value="1"/>
</dbReference>
<evidence type="ECO:0000256" key="2">
    <source>
        <dbReference type="PROSITE-ProRule" id="PRU00176"/>
    </source>
</evidence>
<feature type="domain" description="RRM" evidence="4">
    <location>
        <begin position="140"/>
        <end position="218"/>
    </location>
</feature>
<feature type="domain" description="RRM" evidence="4">
    <location>
        <begin position="49"/>
        <end position="126"/>
    </location>
</feature>
<dbReference type="Pfam" id="PF00076">
    <property type="entry name" value="RRM_1"/>
    <property type="match status" value="3"/>
</dbReference>
<evidence type="ECO:0000313" key="6">
    <source>
        <dbReference type="Proteomes" id="UP000000707"/>
    </source>
</evidence>
<dbReference type="STRING" id="590646.G3BBX3"/>
<dbReference type="Gene3D" id="3.30.70.330">
    <property type="match status" value="3"/>
</dbReference>
<name>G3BBX3_CANTC</name>
<dbReference type="PROSITE" id="PS50102">
    <property type="entry name" value="RRM"/>
    <property type="match status" value="3"/>
</dbReference>
<dbReference type="InterPro" id="IPR050825">
    <property type="entry name" value="RBM42_RBP45_47-like"/>
</dbReference>
<dbReference type="GO" id="GO:0043488">
    <property type="term" value="P:regulation of mRNA stability"/>
    <property type="evidence" value="ECO:0007669"/>
    <property type="project" value="TreeGrafter"/>
</dbReference>
<dbReference type="GO" id="GO:0034063">
    <property type="term" value="P:stress granule assembly"/>
    <property type="evidence" value="ECO:0007669"/>
    <property type="project" value="TreeGrafter"/>
</dbReference>
<dbReference type="KEGG" id="cten:18250517"/>
<feature type="region of interest" description="Disordered" evidence="3">
    <location>
        <begin position="1"/>
        <end position="31"/>
    </location>
</feature>
<dbReference type="OrthoDB" id="8093034at2759"/>
<evidence type="ECO:0000256" key="1">
    <source>
        <dbReference type="ARBA" id="ARBA00022884"/>
    </source>
</evidence>
<evidence type="ECO:0000313" key="5">
    <source>
        <dbReference type="EMBL" id="EGV60103.1"/>
    </source>
</evidence>
<keyword evidence="6" id="KW-1185">Reference proteome</keyword>
<protein>
    <submittedName>
        <fullName evidence="5">RNA-binding domain-containing protein</fullName>
    </submittedName>
</protein>
<feature type="domain" description="RRM" evidence="4">
    <location>
        <begin position="386"/>
        <end position="458"/>
    </location>
</feature>